<evidence type="ECO:0000256" key="5">
    <source>
        <dbReference type="ARBA" id="ARBA00022723"/>
    </source>
</evidence>
<keyword evidence="3 11" id="KW-0285">Flavoprotein</keyword>
<dbReference type="Pfam" id="PF02424">
    <property type="entry name" value="ApbE"/>
    <property type="match status" value="1"/>
</dbReference>
<dbReference type="GO" id="GO:0046872">
    <property type="term" value="F:metal ion binding"/>
    <property type="evidence" value="ECO:0007669"/>
    <property type="project" value="UniProtKB-UniRule"/>
</dbReference>
<evidence type="ECO:0000256" key="10">
    <source>
        <dbReference type="ARBA" id="ARBA00048540"/>
    </source>
</evidence>
<keyword evidence="6 11" id="KW-0274">FAD</keyword>
<dbReference type="GO" id="GO:0051536">
    <property type="term" value="F:iron-sulfur cluster binding"/>
    <property type="evidence" value="ECO:0007669"/>
    <property type="project" value="UniProtKB-KW"/>
</dbReference>
<feature type="binding site" evidence="12">
    <location>
        <position position="184"/>
    </location>
    <ligand>
        <name>Mg(2+)</name>
        <dbReference type="ChEBI" id="CHEBI:18420"/>
    </ligand>
</feature>
<keyword evidence="5 11" id="KW-0479">Metal-binding</keyword>
<dbReference type="PROSITE" id="PS51318">
    <property type="entry name" value="TAT"/>
    <property type="match status" value="1"/>
</dbReference>
<sequence>MPNSLDRRSFLRFAGSTALGAAALPLVSPAIGLAGLGRGQNAAQETRMMMGTLVSVTVVDPSPAKAQEAMNQAFAAMAKLTPVFDRHRPGGPVAAFNAEGRLNDLEPRLKAVLELCMAVQQSTGGAFNPTVAPIIDTVRASFLQTHQPPSRSQMATAVAKVGGVNYDGQGLRRTKDGASLTLDGVAKGFIVDEGLAAAAKAGAGHVLINAGGDVGVIGDRGGKPWRVAVADPDHPTQAKMTVSLTSGALATSGDYEVYFDQERLYHHIVNPATGRIPGSGHSVSVRAPKASLADALATACFVMPPAQAHRFLAARPSLEGLILTRFGQRYQTKGFAV</sequence>
<dbReference type="InterPro" id="IPR003374">
    <property type="entry name" value="ApbE-like_sf"/>
</dbReference>
<dbReference type="Gene3D" id="3.10.520.10">
    <property type="entry name" value="ApbE-like domains"/>
    <property type="match status" value="1"/>
</dbReference>
<dbReference type="AlphaFoldDB" id="A0AAU9ET07"/>
<dbReference type="InterPro" id="IPR006311">
    <property type="entry name" value="TAT_signal"/>
</dbReference>
<protein>
    <recommendedName>
        <fullName evidence="2 11">FAD:protein FMN transferase</fullName>
        <ecNumber evidence="1 11">2.7.1.180</ecNumber>
    </recommendedName>
    <alternativeName>
        <fullName evidence="9 11">Flavin transferase</fullName>
    </alternativeName>
</protein>
<dbReference type="GO" id="GO:0016740">
    <property type="term" value="F:transferase activity"/>
    <property type="evidence" value="ECO:0007669"/>
    <property type="project" value="UniProtKB-UniRule"/>
</dbReference>
<dbReference type="PANTHER" id="PTHR30040:SF2">
    <property type="entry name" value="FAD:PROTEIN FMN TRANSFERASE"/>
    <property type="match status" value="1"/>
</dbReference>
<keyword evidence="4 11" id="KW-0808">Transferase</keyword>
<keyword evidence="8" id="KW-0408">Iron</keyword>
<dbReference type="EC" id="2.7.1.180" evidence="1 11"/>
<gene>
    <name evidence="13" type="ORF">FAK_19410</name>
</gene>
<comment type="catalytic activity">
    <reaction evidence="10 11">
        <text>L-threonyl-[protein] + FAD = FMN-L-threonyl-[protein] + AMP + H(+)</text>
        <dbReference type="Rhea" id="RHEA:36847"/>
        <dbReference type="Rhea" id="RHEA-COMP:11060"/>
        <dbReference type="Rhea" id="RHEA-COMP:11061"/>
        <dbReference type="ChEBI" id="CHEBI:15378"/>
        <dbReference type="ChEBI" id="CHEBI:30013"/>
        <dbReference type="ChEBI" id="CHEBI:57692"/>
        <dbReference type="ChEBI" id="CHEBI:74257"/>
        <dbReference type="ChEBI" id="CHEBI:456215"/>
        <dbReference type="EC" id="2.7.1.180"/>
    </reaction>
</comment>
<evidence type="ECO:0000256" key="9">
    <source>
        <dbReference type="ARBA" id="ARBA00031306"/>
    </source>
</evidence>
<accession>A0AAU9ET07</accession>
<dbReference type="PANTHER" id="PTHR30040">
    <property type="entry name" value="THIAMINE BIOSYNTHESIS LIPOPROTEIN APBE"/>
    <property type="match status" value="1"/>
</dbReference>
<keyword evidence="7 11" id="KW-0460">Magnesium</keyword>
<evidence type="ECO:0000256" key="12">
    <source>
        <dbReference type="PIRSR" id="PIRSR006268-2"/>
    </source>
</evidence>
<name>A0AAU9ET07_9BACT</name>
<evidence type="ECO:0000256" key="11">
    <source>
        <dbReference type="PIRNR" id="PIRNR006268"/>
    </source>
</evidence>
<dbReference type="InterPro" id="IPR024932">
    <property type="entry name" value="ApbE"/>
</dbReference>
<reference evidence="14" key="1">
    <citation type="journal article" date="2023" name="Arch. Microbiol.">
        <title>Desulfoferula mesophilus gen. nov. sp. nov., a mesophilic sulfate-reducing bacterium isolated from a brackish lake sediment.</title>
        <authorList>
            <person name="Watanabe T."/>
            <person name="Yabe T."/>
            <person name="Tsuji J.M."/>
            <person name="Fukui M."/>
        </authorList>
    </citation>
    <scope>NUCLEOTIDE SEQUENCE [LARGE SCALE GENOMIC DNA]</scope>
    <source>
        <strain evidence="14">12FAK</strain>
    </source>
</reference>
<evidence type="ECO:0000256" key="7">
    <source>
        <dbReference type="ARBA" id="ARBA00022842"/>
    </source>
</evidence>
<proteinExistence type="inferred from homology"/>
<evidence type="ECO:0000256" key="4">
    <source>
        <dbReference type="ARBA" id="ARBA00022679"/>
    </source>
</evidence>
<dbReference type="RefSeq" id="WP_338606547.1">
    <property type="nucleotide sequence ID" value="NZ_AP028679.1"/>
</dbReference>
<evidence type="ECO:0000256" key="8">
    <source>
        <dbReference type="ARBA" id="ARBA00023014"/>
    </source>
</evidence>
<comment type="cofactor">
    <cofactor evidence="12">
        <name>Mg(2+)</name>
        <dbReference type="ChEBI" id="CHEBI:18420"/>
    </cofactor>
    <cofactor evidence="12">
        <name>Mn(2+)</name>
        <dbReference type="ChEBI" id="CHEBI:29035"/>
    </cofactor>
    <text evidence="12">Magnesium. Can also use manganese.</text>
</comment>
<keyword evidence="8" id="KW-0411">Iron-sulfur</keyword>
<evidence type="ECO:0000313" key="14">
    <source>
        <dbReference type="Proteomes" id="UP001366166"/>
    </source>
</evidence>
<evidence type="ECO:0000256" key="2">
    <source>
        <dbReference type="ARBA" id="ARBA00016337"/>
    </source>
</evidence>
<feature type="binding site" evidence="12">
    <location>
        <position position="298"/>
    </location>
    <ligand>
        <name>Mg(2+)</name>
        <dbReference type="ChEBI" id="CHEBI:18420"/>
    </ligand>
</feature>
<keyword evidence="14" id="KW-1185">Reference proteome</keyword>
<dbReference type="EMBL" id="AP028679">
    <property type="protein sequence ID" value="BEQ14875.1"/>
    <property type="molecule type" value="Genomic_DNA"/>
</dbReference>
<dbReference type="PIRSF" id="PIRSF006268">
    <property type="entry name" value="ApbE"/>
    <property type="match status" value="1"/>
</dbReference>
<dbReference type="SUPFAM" id="SSF143631">
    <property type="entry name" value="ApbE-like"/>
    <property type="match status" value="1"/>
</dbReference>
<evidence type="ECO:0000256" key="1">
    <source>
        <dbReference type="ARBA" id="ARBA00011955"/>
    </source>
</evidence>
<evidence type="ECO:0000256" key="6">
    <source>
        <dbReference type="ARBA" id="ARBA00022827"/>
    </source>
</evidence>
<evidence type="ECO:0000313" key="13">
    <source>
        <dbReference type="EMBL" id="BEQ14875.1"/>
    </source>
</evidence>
<evidence type="ECO:0000256" key="3">
    <source>
        <dbReference type="ARBA" id="ARBA00022630"/>
    </source>
</evidence>
<dbReference type="Proteomes" id="UP001366166">
    <property type="component" value="Chromosome"/>
</dbReference>
<feature type="binding site" evidence="12">
    <location>
        <position position="294"/>
    </location>
    <ligand>
        <name>Mg(2+)</name>
        <dbReference type="ChEBI" id="CHEBI:18420"/>
    </ligand>
</feature>
<comment type="similarity">
    <text evidence="11">Belongs to the ApbE family.</text>
</comment>
<dbReference type="KEGG" id="dmp:FAK_19410"/>
<organism evidence="13 14">
    <name type="scientific">Desulfoferula mesophila</name>
    <dbReference type="NCBI Taxonomy" id="3058419"/>
    <lineage>
        <taxon>Bacteria</taxon>
        <taxon>Pseudomonadati</taxon>
        <taxon>Thermodesulfobacteriota</taxon>
        <taxon>Desulfarculia</taxon>
        <taxon>Desulfarculales</taxon>
        <taxon>Desulfarculaceae</taxon>
        <taxon>Desulfoferula</taxon>
    </lineage>
</organism>